<evidence type="ECO:0000256" key="1">
    <source>
        <dbReference type="SAM" id="Coils"/>
    </source>
</evidence>
<keyword evidence="1" id="KW-0175">Coiled coil</keyword>
<sequence>MTSEKQKLHWSGKETLGTLIHSSDIILSNDQSQITMEFSESIEGEAAFLKSIKLPVYQRSLWDMFKFGDATSSEHLQFLNVSTVVKYTKSNEGILFELPTKLFENGVTFNIPQLTVGVPDWIKTIPKFIKEVDMRFEEPDLPDYISIPAAISVPEFTVPFTTLQVPTFVFDLTNLEIPNEISTPSFDINLPGLPTVEIPSINAKTKYLKDKMAHLFVSLPPYEITISSFDLPKAFDIGDYPIRLDDITNTLYHFELPTIIIPEQKIDVPEISLHLPASVFIPAFGALSSTVKISSTIYNNTWTGTVENTEEGTVCTFKSSSTSTMSFLEYNLDVIAKILLENGELGVDGKSTFNHRDVNIVWKQDLQQNFSPSRHTIGIDISSRTFTDMSVRYASHSNGITSSVSLPSSGFIGFQFTRRSPSQIHAKLFTRYLSTPDKDTDLMSLKMTLKNSEKLNVQVGYQISVLSDMINGLKERVPTILETLQKFINQYHIEHLGMDLSQAGLKMKNALSNGVDKVHLEIPRVIENLQSSVKQLKQEGKKVWNKILAKLPQIDLQEFSRRFFSSANELLQRYESNMRVLLDAALKFLRNTKFHLPGLEEKLTGQEMYDRIRQSISKIIERATTRFFNLMETIADTVSGNINKIELTLPGTTKVVSGKKILKDLRSAMKSANNQIKQAMQRWENLRVEKVFQDMVNSIKFYIQRAEEFLNTFKAEKLEEVSSQISALYKEAGNLQVVQRIGDYLRIVNKGFNDLKDLSKMKVQELYSEISMENLSSGLKDLLMVVESYLNSLFRSYLGLMKSLPSYTEPYVRVSNRKTDVDILLPFYWKSFSEWPIMA</sequence>
<accession>A0A553N2K1</accession>
<name>A0A553N2K1_9TELE</name>
<comment type="caution">
    <text evidence="2">The sequence shown here is derived from an EMBL/GenBank/DDBJ whole genome shotgun (WGS) entry which is preliminary data.</text>
</comment>
<dbReference type="GO" id="GO:0030301">
    <property type="term" value="P:cholesterol transport"/>
    <property type="evidence" value="ECO:0007669"/>
    <property type="project" value="TreeGrafter"/>
</dbReference>
<keyword evidence="3" id="KW-1185">Reference proteome</keyword>
<dbReference type="InterPro" id="IPR052418">
    <property type="entry name" value="Apolipoprotein_B"/>
</dbReference>
<organism evidence="2 3">
    <name type="scientific">Danionella cerebrum</name>
    <dbReference type="NCBI Taxonomy" id="2873325"/>
    <lineage>
        <taxon>Eukaryota</taxon>
        <taxon>Metazoa</taxon>
        <taxon>Chordata</taxon>
        <taxon>Craniata</taxon>
        <taxon>Vertebrata</taxon>
        <taxon>Euteleostomi</taxon>
        <taxon>Actinopterygii</taxon>
        <taxon>Neopterygii</taxon>
        <taxon>Teleostei</taxon>
        <taxon>Ostariophysi</taxon>
        <taxon>Cypriniformes</taxon>
        <taxon>Danionidae</taxon>
        <taxon>Danioninae</taxon>
        <taxon>Danionella</taxon>
    </lineage>
</organism>
<dbReference type="EMBL" id="SRMA01027109">
    <property type="protein sequence ID" value="TRY59657.1"/>
    <property type="molecule type" value="Genomic_DNA"/>
</dbReference>
<dbReference type="GO" id="GO:0050750">
    <property type="term" value="F:low-density lipoprotein particle receptor binding"/>
    <property type="evidence" value="ECO:0007669"/>
    <property type="project" value="TreeGrafter"/>
</dbReference>
<dbReference type="GO" id="GO:0042953">
    <property type="term" value="P:lipoprotein transport"/>
    <property type="evidence" value="ECO:0007669"/>
    <property type="project" value="TreeGrafter"/>
</dbReference>
<proteinExistence type="predicted"/>
<dbReference type="OrthoDB" id="6484170at2759"/>
<reference evidence="2 3" key="1">
    <citation type="journal article" date="2019" name="Sci. Data">
        <title>Hybrid genome assembly and annotation of Danionella translucida.</title>
        <authorList>
            <person name="Kadobianskyi M."/>
            <person name="Schulze L."/>
            <person name="Schuelke M."/>
            <person name="Judkewitz B."/>
        </authorList>
    </citation>
    <scope>NUCLEOTIDE SEQUENCE [LARGE SCALE GENOMIC DNA]</scope>
    <source>
        <strain evidence="2 3">Bolton</strain>
    </source>
</reference>
<evidence type="ECO:0000313" key="3">
    <source>
        <dbReference type="Proteomes" id="UP000316079"/>
    </source>
</evidence>
<evidence type="ECO:0008006" key="4">
    <source>
        <dbReference type="Google" id="ProtNLM"/>
    </source>
</evidence>
<dbReference type="GO" id="GO:0034359">
    <property type="term" value="C:mature chylomicron"/>
    <property type="evidence" value="ECO:0007669"/>
    <property type="project" value="TreeGrafter"/>
</dbReference>
<feature type="coiled-coil region" evidence="1">
    <location>
        <begin position="662"/>
        <end position="689"/>
    </location>
</feature>
<dbReference type="GO" id="GO:0120020">
    <property type="term" value="F:cholesterol transfer activity"/>
    <property type="evidence" value="ECO:0007669"/>
    <property type="project" value="TreeGrafter"/>
</dbReference>
<dbReference type="GO" id="GO:0034361">
    <property type="term" value="C:very-low-density lipoprotein particle"/>
    <property type="evidence" value="ECO:0007669"/>
    <property type="project" value="TreeGrafter"/>
</dbReference>
<gene>
    <name evidence="2" type="ORF">DNTS_027400</name>
</gene>
<protein>
    <recommendedName>
        <fullName evidence="4">Apolipoprotein B-100</fullName>
    </recommendedName>
</protein>
<dbReference type="AlphaFoldDB" id="A0A553N2K1"/>
<dbReference type="Proteomes" id="UP000316079">
    <property type="component" value="Unassembled WGS sequence"/>
</dbReference>
<dbReference type="GO" id="GO:0034362">
    <property type="term" value="C:low-density lipoprotein particle"/>
    <property type="evidence" value="ECO:0007669"/>
    <property type="project" value="TreeGrafter"/>
</dbReference>
<dbReference type="GO" id="GO:0006642">
    <property type="term" value="P:triglyceride mobilization"/>
    <property type="evidence" value="ECO:0007669"/>
    <property type="project" value="TreeGrafter"/>
</dbReference>
<dbReference type="PANTHER" id="PTHR13769:SF6">
    <property type="entry name" value="APOLIPOPROTEIN B-100"/>
    <property type="match status" value="1"/>
</dbReference>
<dbReference type="PANTHER" id="PTHR13769">
    <property type="entry name" value="APOLIPOPROTEIN B"/>
    <property type="match status" value="1"/>
</dbReference>
<dbReference type="GO" id="GO:0042632">
    <property type="term" value="P:cholesterol homeostasis"/>
    <property type="evidence" value="ECO:0007669"/>
    <property type="project" value="TreeGrafter"/>
</dbReference>
<evidence type="ECO:0000313" key="2">
    <source>
        <dbReference type="EMBL" id="TRY59657.1"/>
    </source>
</evidence>